<organism evidence="5 6">
    <name type="scientific">Adlercreutzia equolifaciens</name>
    <dbReference type="NCBI Taxonomy" id="446660"/>
    <lineage>
        <taxon>Bacteria</taxon>
        <taxon>Bacillati</taxon>
        <taxon>Actinomycetota</taxon>
        <taxon>Coriobacteriia</taxon>
        <taxon>Eggerthellales</taxon>
        <taxon>Eggerthellaceae</taxon>
        <taxon>Adlercreutzia</taxon>
    </lineage>
</organism>
<dbReference type="PANTHER" id="PTHR33392">
    <property type="entry name" value="POLYISOPRENYL-TEICHOIC ACID--PEPTIDOGLYCAN TEICHOIC ACID TRANSFERASE TAGU"/>
    <property type="match status" value="1"/>
</dbReference>
<evidence type="ECO:0000313" key="5">
    <source>
        <dbReference type="EMBL" id="MZG27465.1"/>
    </source>
</evidence>
<sequence>MEEELAAGELAESVEGPKNLSDSAEGYIPVQWTRKKIALAVAVGVVVAALFLGCAAALYLHTLDLALTGGMDAAQQDDLAKALQPPKPKAAAPDAPAKEVDEPASSAYYVAILGCDARPNETIARSDVTMLARVDTETGAVHLVSVPRDMMVEIEGHGTQKINAALAFGGPAGAVRALSAFAGVPITHYVELRFEQLVELVDRLGGVTVDVPEGFTSDTSGITLAAGTQTLNGEEALAFARERHAVSSGDFSRAAAQRAIISAIADKVLASPPTEMPSLVGSLAACVTTDYTVAELADTALALKDTGVTVYSAACPSYSFGEGGISYVGTMYDEWRAMMQRVDAGLDPADESAEIPEPQASDEDLGAATNARSPRDYSGRIDQAGFKDN</sequence>
<dbReference type="InterPro" id="IPR050922">
    <property type="entry name" value="LytR/CpsA/Psr_CW_biosynth"/>
</dbReference>
<evidence type="ECO:0000256" key="2">
    <source>
        <dbReference type="SAM" id="MobiDB-lite"/>
    </source>
</evidence>
<name>A0A6L8Q6B1_9ACTN</name>
<dbReference type="Pfam" id="PF03816">
    <property type="entry name" value="LytR_cpsA_psr"/>
    <property type="match status" value="1"/>
</dbReference>
<keyword evidence="3" id="KW-0472">Membrane</keyword>
<protein>
    <submittedName>
        <fullName evidence="5">LytR family transcriptional regulator</fullName>
    </submittedName>
</protein>
<gene>
    <name evidence="5" type="ORF">FM068_02480</name>
</gene>
<evidence type="ECO:0000256" key="1">
    <source>
        <dbReference type="ARBA" id="ARBA00006068"/>
    </source>
</evidence>
<feature type="compositionally biased region" description="Acidic residues" evidence="2">
    <location>
        <begin position="348"/>
        <end position="365"/>
    </location>
</feature>
<dbReference type="RefSeq" id="WP_161127389.1">
    <property type="nucleotide sequence ID" value="NZ_VJNE01000003.1"/>
</dbReference>
<dbReference type="AlphaFoldDB" id="A0A6L8Q6B1"/>
<feature type="region of interest" description="Disordered" evidence="2">
    <location>
        <begin position="346"/>
        <end position="389"/>
    </location>
</feature>
<keyword evidence="3" id="KW-1133">Transmembrane helix</keyword>
<dbReference type="PANTHER" id="PTHR33392:SF6">
    <property type="entry name" value="POLYISOPRENYL-TEICHOIC ACID--PEPTIDOGLYCAN TEICHOIC ACID TRANSFERASE TAGU"/>
    <property type="match status" value="1"/>
</dbReference>
<feature type="compositionally biased region" description="Basic and acidic residues" evidence="2">
    <location>
        <begin position="373"/>
        <end position="389"/>
    </location>
</feature>
<dbReference type="EMBL" id="VJNE01000003">
    <property type="protein sequence ID" value="MZG27465.1"/>
    <property type="molecule type" value="Genomic_DNA"/>
</dbReference>
<accession>A0A6L8Q6B1</accession>
<feature type="domain" description="Cell envelope-related transcriptional attenuator" evidence="4">
    <location>
        <begin position="125"/>
        <end position="268"/>
    </location>
</feature>
<evidence type="ECO:0000313" key="6">
    <source>
        <dbReference type="Proteomes" id="UP000472380"/>
    </source>
</evidence>
<feature type="transmembrane region" description="Helical" evidence="3">
    <location>
        <begin position="37"/>
        <end position="60"/>
    </location>
</feature>
<proteinExistence type="inferred from homology"/>
<evidence type="ECO:0000259" key="4">
    <source>
        <dbReference type="Pfam" id="PF03816"/>
    </source>
</evidence>
<dbReference type="NCBIfam" id="TIGR00350">
    <property type="entry name" value="lytR_cpsA_psr"/>
    <property type="match status" value="1"/>
</dbReference>
<dbReference type="Proteomes" id="UP000472380">
    <property type="component" value="Unassembled WGS sequence"/>
</dbReference>
<comment type="caution">
    <text evidence="5">The sequence shown here is derived from an EMBL/GenBank/DDBJ whole genome shotgun (WGS) entry which is preliminary data.</text>
</comment>
<comment type="similarity">
    <text evidence="1">Belongs to the LytR/CpsA/Psr (LCP) family.</text>
</comment>
<dbReference type="Gene3D" id="3.40.630.190">
    <property type="entry name" value="LCP protein"/>
    <property type="match status" value="1"/>
</dbReference>
<keyword evidence="3" id="KW-0812">Transmembrane</keyword>
<dbReference type="InterPro" id="IPR004474">
    <property type="entry name" value="LytR_CpsA_psr"/>
</dbReference>
<reference evidence="5 6" key="1">
    <citation type="submission" date="2019-07" db="EMBL/GenBank/DDBJ databases">
        <title>Draft genome sequence of Adlercreutzia equolifaciens IPLA 37004, a human intestinal strain that does not produces equol from daidzein.</title>
        <authorList>
            <person name="Vazquez L."/>
            <person name="Florez A.B."/>
            <person name="Mayo B."/>
        </authorList>
    </citation>
    <scope>NUCLEOTIDE SEQUENCE [LARGE SCALE GENOMIC DNA]</scope>
    <source>
        <strain evidence="5 6">IPLA 37004</strain>
    </source>
</reference>
<evidence type="ECO:0000256" key="3">
    <source>
        <dbReference type="SAM" id="Phobius"/>
    </source>
</evidence>